<feature type="compositionally biased region" description="Pro residues" evidence="1">
    <location>
        <begin position="229"/>
        <end position="255"/>
    </location>
</feature>
<accession>A0ABP6AFY3</accession>
<proteinExistence type="predicted"/>
<comment type="caution">
    <text evidence="2">The sequence shown here is derived from an EMBL/GenBank/DDBJ whole genome shotgun (WGS) entry which is preliminary data.</text>
</comment>
<organism evidence="2 3">
    <name type="scientific">Pilimelia columellifera subsp. columellifera</name>
    <dbReference type="NCBI Taxonomy" id="706583"/>
    <lineage>
        <taxon>Bacteria</taxon>
        <taxon>Bacillati</taxon>
        <taxon>Actinomycetota</taxon>
        <taxon>Actinomycetes</taxon>
        <taxon>Micromonosporales</taxon>
        <taxon>Micromonosporaceae</taxon>
        <taxon>Pilimelia</taxon>
    </lineage>
</organism>
<keyword evidence="3" id="KW-1185">Reference proteome</keyword>
<sequence>MLLEGPAIEPLLAQVREEYGPAARIISADKVRRGGLGGFFTREHYEISIEIDDTADVKARPAGPSGPGAGAVGGSDGPSDGLLALVEASQDRFRRLPTPDKPPTPATAPGPAEPPAPARPAGLPTPPTAGWRPANTMGGTGWPANLTTSGGAASADAPSAPPAEPTTKSAQPGETVGPPARAGLVSTANPGFAEVLAGLRGGLKDDLTAPADGSGASDQPTATITDLPDPTPTPRPAPDPGPAPAAAPVAAPTPTPAADGAAPCAGLLEQLGVPAAMARHSTAAELYPAALQSLATIPPAPGLPTAPGDVLVLLGELPAAMSAARDIAERLRIGPSRMYVVADSLVGTGLHASRRIADAGQAAKKAQSLRAADSPHIVVVDVPLTGRPGGWASKICTALDASDVWAVIDATRKSADTAAHLTSMGEVDALAAYGLATTADPASVLGLGLPVALLDGAPATSHAWAALLADRVGAAPKPRRRRRRGATPEEDS</sequence>
<gene>
    <name evidence="2" type="ORF">GCM10010201_10730</name>
</gene>
<protein>
    <submittedName>
        <fullName evidence="2">Uncharacterized protein</fullName>
    </submittedName>
</protein>
<feature type="compositionally biased region" description="Gly residues" evidence="1">
    <location>
        <begin position="65"/>
        <end position="76"/>
    </location>
</feature>
<feature type="region of interest" description="Disordered" evidence="1">
    <location>
        <begin position="94"/>
        <end position="186"/>
    </location>
</feature>
<evidence type="ECO:0000313" key="2">
    <source>
        <dbReference type="EMBL" id="GAA2516021.1"/>
    </source>
</evidence>
<dbReference type="EMBL" id="BAAARY010000003">
    <property type="protein sequence ID" value="GAA2516021.1"/>
    <property type="molecule type" value="Genomic_DNA"/>
</dbReference>
<name>A0ABP6AFY3_9ACTN</name>
<feature type="compositionally biased region" description="Low complexity" evidence="1">
    <location>
        <begin position="147"/>
        <end position="158"/>
    </location>
</feature>
<feature type="region of interest" description="Disordered" evidence="1">
    <location>
        <begin position="56"/>
        <end position="82"/>
    </location>
</feature>
<evidence type="ECO:0000256" key="1">
    <source>
        <dbReference type="SAM" id="MobiDB-lite"/>
    </source>
</evidence>
<feature type="compositionally biased region" description="Pro residues" evidence="1">
    <location>
        <begin position="99"/>
        <end position="127"/>
    </location>
</feature>
<reference evidence="3" key="1">
    <citation type="journal article" date="2019" name="Int. J. Syst. Evol. Microbiol.">
        <title>The Global Catalogue of Microorganisms (GCM) 10K type strain sequencing project: providing services to taxonomists for standard genome sequencing and annotation.</title>
        <authorList>
            <consortium name="The Broad Institute Genomics Platform"/>
            <consortium name="The Broad Institute Genome Sequencing Center for Infectious Disease"/>
            <person name="Wu L."/>
            <person name="Ma J."/>
        </authorList>
    </citation>
    <scope>NUCLEOTIDE SEQUENCE [LARGE SCALE GENOMIC DNA]</scope>
    <source>
        <strain evidence="3">JCM 3367</strain>
    </source>
</reference>
<feature type="region of interest" description="Disordered" evidence="1">
    <location>
        <begin position="206"/>
        <end position="258"/>
    </location>
</feature>
<evidence type="ECO:0000313" key="3">
    <source>
        <dbReference type="Proteomes" id="UP001499978"/>
    </source>
</evidence>
<dbReference type="Proteomes" id="UP001499978">
    <property type="component" value="Unassembled WGS sequence"/>
</dbReference>